<name>A0NJC2_OENOE</name>
<proteinExistence type="predicted"/>
<dbReference type="PANTHER" id="PTHR11122">
    <property type="entry name" value="APOSPORY-ASSOCIATED PROTEIN C-RELATED"/>
    <property type="match status" value="1"/>
</dbReference>
<dbReference type="CDD" id="cd09024">
    <property type="entry name" value="Aldose_epim_lacX"/>
    <property type="match status" value="1"/>
</dbReference>
<dbReference type="GO" id="GO:0005975">
    <property type="term" value="P:carbohydrate metabolic process"/>
    <property type="evidence" value="ECO:0007669"/>
    <property type="project" value="InterPro"/>
</dbReference>
<gene>
    <name evidence="1" type="ORF">OENOO_56061</name>
</gene>
<organism evidence="1 2">
    <name type="scientific">Oenococcus oeni ATCC BAA-1163</name>
    <dbReference type="NCBI Taxonomy" id="379360"/>
    <lineage>
        <taxon>Bacteria</taxon>
        <taxon>Bacillati</taxon>
        <taxon>Bacillota</taxon>
        <taxon>Bacilli</taxon>
        <taxon>Lactobacillales</taxon>
        <taxon>Lactobacillaceae</taxon>
        <taxon>Oenococcus</taxon>
    </lineage>
</organism>
<dbReference type="Pfam" id="PF01263">
    <property type="entry name" value="Aldose_epim"/>
    <property type="match status" value="1"/>
</dbReference>
<reference evidence="1 2" key="1">
    <citation type="submission" date="2006-11" db="EMBL/GenBank/DDBJ databases">
        <authorList>
            <consortium name="Laboratoire de Microbiologie (Universite Bourgogne)"/>
            <consortium name="GENOME Express"/>
            <consortium name="UMR Oenologie Ampelologie (Universite Bordeaux 2)"/>
            <person name="Guzzo J."/>
        </authorList>
    </citation>
    <scope>NUCLEOTIDE SEQUENCE [LARGE SCALE GENOMIC DNA]</scope>
    <source>
        <strain evidence="1 2">ATCC BAA-1163</strain>
    </source>
</reference>
<dbReference type="InterPro" id="IPR008183">
    <property type="entry name" value="Aldose_1/G6P_1-epimerase"/>
</dbReference>
<dbReference type="InterPro" id="IPR014718">
    <property type="entry name" value="GH-type_carb-bd"/>
</dbReference>
<dbReference type="HOGENOM" id="CLU_057834_1_0_9"/>
<evidence type="ECO:0000313" key="2">
    <source>
        <dbReference type="Proteomes" id="UP000003346"/>
    </source>
</evidence>
<dbReference type="Gene3D" id="2.70.98.10">
    <property type="match status" value="1"/>
</dbReference>
<protein>
    <recommendedName>
        <fullName evidence="3">Galactose mutarotase</fullName>
    </recommendedName>
</protein>
<dbReference type="InterPro" id="IPR011013">
    <property type="entry name" value="Gal_mutarotase_sf_dom"/>
</dbReference>
<dbReference type="EMBL" id="AAUV01000051">
    <property type="protein sequence ID" value="EAV39454.1"/>
    <property type="molecule type" value="Genomic_DNA"/>
</dbReference>
<dbReference type="Proteomes" id="UP000003346">
    <property type="component" value="Unassembled WGS sequence"/>
</dbReference>
<accession>A0NJC2</accession>
<dbReference type="SUPFAM" id="SSF74650">
    <property type="entry name" value="Galactose mutarotase-like"/>
    <property type="match status" value="1"/>
</dbReference>
<comment type="caution">
    <text evidence="1">The sequence shown here is derived from an EMBL/GenBank/DDBJ whole genome shotgun (WGS) entry which is preliminary data.</text>
</comment>
<dbReference type="PANTHER" id="PTHR11122:SF13">
    <property type="entry name" value="GLUCOSE-6-PHOSPHATE 1-EPIMERASE"/>
    <property type="match status" value="1"/>
</dbReference>
<dbReference type="InterPro" id="IPR037481">
    <property type="entry name" value="LacX"/>
</dbReference>
<dbReference type="GO" id="GO:0016853">
    <property type="term" value="F:isomerase activity"/>
    <property type="evidence" value="ECO:0007669"/>
    <property type="project" value="InterPro"/>
</dbReference>
<dbReference type="GO" id="GO:0030246">
    <property type="term" value="F:carbohydrate binding"/>
    <property type="evidence" value="ECO:0007669"/>
    <property type="project" value="InterPro"/>
</dbReference>
<evidence type="ECO:0000313" key="1">
    <source>
        <dbReference type="EMBL" id="EAV39454.1"/>
    </source>
</evidence>
<dbReference type="AlphaFoldDB" id="A0NJC2"/>
<sequence length="342" mass="39468">MPISEPSKNCWAMQVYRQRKYTRISRLKISRKTTKNSLIGLKLDMMNDYKITNKFLTVTVTETGAELTSVKANNGGYEYLWQADPKIWKRHAPILFPNVGRLKDDSYTFNGVKYHLPQHGFARDMKWDLIDKSSSKLIFQLESNEDTLSKYPFKFVLQAVYELKNFELKVNYIVKNTDNKKMIFSIGGHPAFNANFKNTSISANQREFDRYTLNGNYLNPSPIGKINFSYAHKISRSDFLNDALILKADKDLTELFLQTNVPDSESDEKQLERSTRIAVAGKNLKFFGIWSKNDEKADFVAIEPWWGVADTINSNQRLENKFGSNSLSAGQKENFEYSMSFL</sequence>
<evidence type="ECO:0008006" key="3">
    <source>
        <dbReference type="Google" id="ProtNLM"/>
    </source>
</evidence>